<organism evidence="3 4">
    <name type="scientific">Candidatus Scatomorpha intestinigallinarum</name>
    <dbReference type="NCBI Taxonomy" id="2840923"/>
    <lineage>
        <taxon>Bacteria</taxon>
        <taxon>Bacillati</taxon>
        <taxon>Bacillota</taxon>
        <taxon>Clostridia</taxon>
        <taxon>Eubacteriales</taxon>
        <taxon>Candidatus Scatomorpha</taxon>
    </lineage>
</organism>
<gene>
    <name evidence="3" type="ORF">IAD36_07470</name>
</gene>
<protein>
    <submittedName>
        <fullName evidence="3">Deoxyguanosinetriphosphate triphosphohydrolase</fullName>
    </submittedName>
</protein>
<dbReference type="InterPro" id="IPR050135">
    <property type="entry name" value="dGTPase-like"/>
</dbReference>
<name>A0A9D1DM67_9FIRM</name>
<dbReference type="PANTHER" id="PTHR11373">
    <property type="entry name" value="DEOXYNUCLEOSIDE TRIPHOSPHATE TRIPHOSPHOHYDROLASE"/>
    <property type="match status" value="1"/>
</dbReference>
<reference evidence="3" key="2">
    <citation type="journal article" date="2021" name="PeerJ">
        <title>Extensive microbial diversity within the chicken gut microbiome revealed by metagenomics and culture.</title>
        <authorList>
            <person name="Gilroy R."/>
            <person name="Ravi A."/>
            <person name="Getino M."/>
            <person name="Pursley I."/>
            <person name="Horton D.L."/>
            <person name="Alikhan N.F."/>
            <person name="Baker D."/>
            <person name="Gharbi K."/>
            <person name="Hall N."/>
            <person name="Watson M."/>
            <person name="Adriaenssens E.M."/>
            <person name="Foster-Nyarko E."/>
            <person name="Jarju S."/>
            <person name="Secka A."/>
            <person name="Antonio M."/>
            <person name="Oren A."/>
            <person name="Chaudhuri R.R."/>
            <person name="La Ragione R."/>
            <person name="Hildebrand F."/>
            <person name="Pallen M.J."/>
        </authorList>
    </citation>
    <scope>NUCLEOTIDE SEQUENCE</scope>
    <source>
        <strain evidence="3">ChiGjej3B3-7149</strain>
    </source>
</reference>
<dbReference type="Gene3D" id="1.10.3210.10">
    <property type="entry name" value="Hypothetical protein af1432"/>
    <property type="match status" value="1"/>
</dbReference>
<reference evidence="3" key="1">
    <citation type="submission" date="2020-10" db="EMBL/GenBank/DDBJ databases">
        <authorList>
            <person name="Gilroy R."/>
        </authorList>
    </citation>
    <scope>NUCLEOTIDE SEQUENCE</scope>
    <source>
        <strain evidence="3">ChiGjej3B3-7149</strain>
    </source>
</reference>
<evidence type="ECO:0000313" key="4">
    <source>
        <dbReference type="Proteomes" id="UP000824238"/>
    </source>
</evidence>
<accession>A0A9D1DM67</accession>
<proteinExistence type="predicted"/>
<dbReference type="InterPro" id="IPR006674">
    <property type="entry name" value="HD_domain"/>
</dbReference>
<dbReference type="PANTHER" id="PTHR11373:SF43">
    <property type="entry name" value="DEOXYGUANOSINETRIPHOSPHATE TRIPHOSPHOHYDROLASE-LIKE PROTEIN"/>
    <property type="match status" value="1"/>
</dbReference>
<feature type="domain" description="HD" evidence="2">
    <location>
        <begin position="76"/>
        <end position="187"/>
    </location>
</feature>
<keyword evidence="1" id="KW-0378">Hydrolase</keyword>
<dbReference type="GO" id="GO:0006203">
    <property type="term" value="P:dGTP catabolic process"/>
    <property type="evidence" value="ECO:0007669"/>
    <property type="project" value="TreeGrafter"/>
</dbReference>
<dbReference type="Pfam" id="PF13286">
    <property type="entry name" value="HD_assoc"/>
    <property type="match status" value="1"/>
</dbReference>
<dbReference type="Pfam" id="PF01966">
    <property type="entry name" value="HD"/>
    <property type="match status" value="1"/>
</dbReference>
<comment type="caution">
    <text evidence="3">The sequence shown here is derived from an EMBL/GenBank/DDBJ whole genome shotgun (WGS) entry which is preliminary data.</text>
</comment>
<dbReference type="PROSITE" id="PS51831">
    <property type="entry name" value="HD"/>
    <property type="match status" value="1"/>
</dbReference>
<sequence>MDSPRERRERAEELLVCSRGVRARESAGRPRPEPECEVRTCFQRDIDRIIHCKSFRRLKHKTQVFLQPEGDHYRTRLTHTLEVARIARTISRALMLNEDLTEAIALGHDLGHTPFGHAGERALNDIFPGGFRHYEQSLRVVDRLEKDGRGLNLCRETRTGILNHTTGTPRGSLEADVVRLSDRIAYINHDLDDAERAGILAPGDEPAIIRERLGTRNSERINSIVNDVIETSAELDVILMSPDITDAVQVFTDFMYSEVYKNPVAKGEESKVGNILLSIWEYYVNHPERLPEDYRAIADEEGIDRAATDYVSGMTDKYVMDVYSELFIPKSWQVR</sequence>
<dbReference type="InterPro" id="IPR026875">
    <property type="entry name" value="PHydrolase_assoc_dom"/>
</dbReference>
<dbReference type="InterPro" id="IPR003607">
    <property type="entry name" value="HD/PDEase_dom"/>
</dbReference>
<evidence type="ECO:0000313" key="3">
    <source>
        <dbReference type="EMBL" id="HIR55413.1"/>
    </source>
</evidence>
<dbReference type="SUPFAM" id="SSF109604">
    <property type="entry name" value="HD-domain/PDEase-like"/>
    <property type="match status" value="1"/>
</dbReference>
<dbReference type="EMBL" id="DVHH01000177">
    <property type="protein sequence ID" value="HIR55413.1"/>
    <property type="molecule type" value="Genomic_DNA"/>
</dbReference>
<evidence type="ECO:0000256" key="1">
    <source>
        <dbReference type="ARBA" id="ARBA00022801"/>
    </source>
</evidence>
<dbReference type="InterPro" id="IPR006261">
    <property type="entry name" value="dGTPase"/>
</dbReference>
<dbReference type="GO" id="GO:0008832">
    <property type="term" value="F:dGTPase activity"/>
    <property type="evidence" value="ECO:0007669"/>
    <property type="project" value="TreeGrafter"/>
</dbReference>
<dbReference type="SMART" id="SM00471">
    <property type="entry name" value="HDc"/>
    <property type="match status" value="1"/>
</dbReference>
<dbReference type="CDD" id="cd00077">
    <property type="entry name" value="HDc"/>
    <property type="match status" value="1"/>
</dbReference>
<dbReference type="AlphaFoldDB" id="A0A9D1DM67"/>
<dbReference type="NCBIfam" id="NF002327">
    <property type="entry name" value="PRK01286.1-2"/>
    <property type="match status" value="1"/>
</dbReference>
<dbReference type="NCBIfam" id="TIGR01353">
    <property type="entry name" value="dGTP_triPase"/>
    <property type="match status" value="1"/>
</dbReference>
<dbReference type="Proteomes" id="UP000824238">
    <property type="component" value="Unassembled WGS sequence"/>
</dbReference>
<evidence type="ECO:0000259" key="2">
    <source>
        <dbReference type="PROSITE" id="PS51831"/>
    </source>
</evidence>